<protein>
    <recommendedName>
        <fullName evidence="8">Zinc finger PHD-type domain-containing protein</fullName>
    </recommendedName>
</protein>
<dbReference type="PANTHER" id="PTHR10333">
    <property type="entry name" value="INHIBITOR OF GROWTH PROTEIN"/>
    <property type="match status" value="1"/>
</dbReference>
<dbReference type="InterPro" id="IPR001965">
    <property type="entry name" value="Znf_PHD"/>
</dbReference>
<sequence>MLVCNLKYNDFVIWSLFIFFTERIFPDLHFWNTNSKIALKFHTEIIMPELLGKYSTRKEGSTKLIFWCKCKSVDDGTPMICCDNNKCQIKWLHFICVGLSNMPNTEWICDFCK</sequence>
<dbReference type="InterPro" id="IPR011011">
    <property type="entry name" value="Znf_FYVE_PHD"/>
</dbReference>
<evidence type="ECO:0000256" key="4">
    <source>
        <dbReference type="ARBA" id="ARBA00022771"/>
    </source>
</evidence>
<dbReference type="InterPro" id="IPR028651">
    <property type="entry name" value="ING_fam"/>
</dbReference>
<dbReference type="EMBL" id="OV651814">
    <property type="protein sequence ID" value="CAH1106734.1"/>
    <property type="molecule type" value="Genomic_DNA"/>
</dbReference>
<dbReference type="GO" id="GO:0008270">
    <property type="term" value="F:zinc ion binding"/>
    <property type="evidence" value="ECO:0007669"/>
    <property type="project" value="UniProtKB-KW"/>
</dbReference>
<gene>
    <name evidence="9" type="ORF">PSYICH_LOCUS7441</name>
</gene>
<reference evidence="9" key="1">
    <citation type="submission" date="2022-01" db="EMBL/GenBank/DDBJ databases">
        <authorList>
            <person name="King R."/>
        </authorList>
    </citation>
    <scope>NUCLEOTIDE SEQUENCE</scope>
</reference>
<feature type="binding site" evidence="7">
    <location>
        <position position="68"/>
    </location>
    <ligand>
        <name>Zn(2+)</name>
        <dbReference type="ChEBI" id="CHEBI:29105"/>
        <label>1</label>
    </ligand>
</feature>
<keyword evidence="5 7" id="KW-0862">Zinc</keyword>
<evidence type="ECO:0000259" key="8">
    <source>
        <dbReference type="SMART" id="SM00249"/>
    </source>
</evidence>
<dbReference type="Proteomes" id="UP001153636">
    <property type="component" value="Chromosome 2"/>
</dbReference>
<keyword evidence="4" id="KW-0863">Zinc-finger</keyword>
<feature type="binding site" evidence="7">
    <location>
        <position position="87"/>
    </location>
    <ligand>
        <name>Zn(2+)</name>
        <dbReference type="ChEBI" id="CHEBI:29105"/>
        <label>2</label>
    </ligand>
</feature>
<feature type="binding site" evidence="7">
    <location>
        <position position="96"/>
    </location>
    <ligand>
        <name>Zn(2+)</name>
        <dbReference type="ChEBI" id="CHEBI:29105"/>
        <label>1</label>
    </ligand>
</feature>
<dbReference type="GO" id="GO:0005634">
    <property type="term" value="C:nucleus"/>
    <property type="evidence" value="ECO:0007669"/>
    <property type="project" value="UniProtKB-SubCell"/>
</dbReference>
<evidence type="ECO:0000256" key="7">
    <source>
        <dbReference type="PIRSR" id="PIRSR628651-51"/>
    </source>
</evidence>
<keyword evidence="10" id="KW-1185">Reference proteome</keyword>
<evidence type="ECO:0000256" key="6">
    <source>
        <dbReference type="ARBA" id="ARBA00023242"/>
    </source>
</evidence>
<dbReference type="InterPro" id="IPR019786">
    <property type="entry name" value="Zinc_finger_PHD-type_CS"/>
</dbReference>
<proteinExistence type="inferred from homology"/>
<evidence type="ECO:0000256" key="5">
    <source>
        <dbReference type="ARBA" id="ARBA00022833"/>
    </source>
</evidence>
<feature type="binding site" evidence="7">
    <location>
        <position position="112"/>
    </location>
    <ligand>
        <name>Zn(2+)</name>
        <dbReference type="ChEBI" id="CHEBI:29105"/>
        <label>2</label>
    </ligand>
</feature>
<evidence type="ECO:0000256" key="2">
    <source>
        <dbReference type="ARBA" id="ARBA00010210"/>
    </source>
</evidence>
<feature type="binding site" evidence="7">
    <location>
        <position position="82"/>
    </location>
    <ligand>
        <name>Zn(2+)</name>
        <dbReference type="ChEBI" id="CHEBI:29105"/>
        <label>2</label>
    </ligand>
</feature>
<keyword evidence="6" id="KW-0539">Nucleus</keyword>
<evidence type="ECO:0000313" key="9">
    <source>
        <dbReference type="EMBL" id="CAH1106734.1"/>
    </source>
</evidence>
<evidence type="ECO:0000256" key="3">
    <source>
        <dbReference type="ARBA" id="ARBA00022723"/>
    </source>
</evidence>
<comment type="subcellular location">
    <subcellularLocation>
        <location evidence="1">Nucleus</location>
    </subcellularLocation>
</comment>
<dbReference type="AlphaFoldDB" id="A0A9P0CXJ4"/>
<dbReference type="OrthoDB" id="5918941at2759"/>
<organism evidence="9 10">
    <name type="scientific">Psylliodes chrysocephalus</name>
    <dbReference type="NCBI Taxonomy" id="3402493"/>
    <lineage>
        <taxon>Eukaryota</taxon>
        <taxon>Metazoa</taxon>
        <taxon>Ecdysozoa</taxon>
        <taxon>Arthropoda</taxon>
        <taxon>Hexapoda</taxon>
        <taxon>Insecta</taxon>
        <taxon>Pterygota</taxon>
        <taxon>Neoptera</taxon>
        <taxon>Endopterygota</taxon>
        <taxon>Coleoptera</taxon>
        <taxon>Polyphaga</taxon>
        <taxon>Cucujiformia</taxon>
        <taxon>Chrysomeloidea</taxon>
        <taxon>Chrysomelidae</taxon>
        <taxon>Galerucinae</taxon>
        <taxon>Alticini</taxon>
        <taxon>Psylliodes</taxon>
    </lineage>
</organism>
<dbReference type="Gene3D" id="3.30.40.10">
    <property type="entry name" value="Zinc/RING finger domain, C3HC4 (zinc finger)"/>
    <property type="match status" value="1"/>
</dbReference>
<comment type="similarity">
    <text evidence="2">Belongs to the ING family.</text>
</comment>
<dbReference type="SUPFAM" id="SSF57903">
    <property type="entry name" value="FYVE/PHD zinc finger"/>
    <property type="match status" value="1"/>
</dbReference>
<accession>A0A9P0CXJ4</accession>
<dbReference type="SMART" id="SM00249">
    <property type="entry name" value="PHD"/>
    <property type="match status" value="1"/>
</dbReference>
<feature type="domain" description="Zinc finger PHD-type" evidence="8">
    <location>
        <begin position="67"/>
        <end position="113"/>
    </location>
</feature>
<evidence type="ECO:0000313" key="10">
    <source>
        <dbReference type="Proteomes" id="UP001153636"/>
    </source>
</evidence>
<feature type="binding site" evidence="7">
    <location>
        <position position="109"/>
    </location>
    <ligand>
        <name>Zn(2+)</name>
        <dbReference type="ChEBI" id="CHEBI:29105"/>
        <label>2</label>
    </ligand>
</feature>
<dbReference type="PROSITE" id="PS01359">
    <property type="entry name" value="ZF_PHD_1"/>
    <property type="match status" value="1"/>
</dbReference>
<evidence type="ECO:0000256" key="1">
    <source>
        <dbReference type="ARBA" id="ARBA00004123"/>
    </source>
</evidence>
<keyword evidence="3 7" id="KW-0479">Metal-binding</keyword>
<dbReference type="InterPro" id="IPR013083">
    <property type="entry name" value="Znf_RING/FYVE/PHD"/>
</dbReference>
<feature type="binding site" evidence="7">
    <location>
        <position position="93"/>
    </location>
    <ligand>
        <name>Zn(2+)</name>
        <dbReference type="ChEBI" id="CHEBI:29105"/>
        <label>1</label>
    </ligand>
</feature>
<feature type="binding site" evidence="7">
    <location>
        <position position="70"/>
    </location>
    <ligand>
        <name>Zn(2+)</name>
        <dbReference type="ChEBI" id="CHEBI:29105"/>
        <label>1</label>
    </ligand>
</feature>
<name>A0A9P0CXJ4_9CUCU</name>